<keyword evidence="3" id="KW-0238">DNA-binding</keyword>
<evidence type="ECO:0000259" key="5">
    <source>
        <dbReference type="PROSITE" id="PS50931"/>
    </source>
</evidence>
<dbReference type="SUPFAM" id="SSF46785">
    <property type="entry name" value="Winged helix' DNA-binding domain"/>
    <property type="match status" value="1"/>
</dbReference>
<comment type="similarity">
    <text evidence="1">Belongs to the LysR transcriptional regulatory family.</text>
</comment>
<keyword evidence="7" id="KW-1185">Reference proteome</keyword>
<dbReference type="InterPro" id="IPR005119">
    <property type="entry name" value="LysR_subst-bd"/>
</dbReference>
<dbReference type="Pfam" id="PF00126">
    <property type="entry name" value="HTH_1"/>
    <property type="match status" value="1"/>
</dbReference>
<dbReference type="EMBL" id="WBJZ01000018">
    <property type="protein sequence ID" value="KAB1654534.1"/>
    <property type="molecule type" value="Genomic_DNA"/>
</dbReference>
<keyword evidence="4" id="KW-0804">Transcription</keyword>
<proteinExistence type="inferred from homology"/>
<feature type="domain" description="HTH lysR-type" evidence="5">
    <location>
        <begin position="1"/>
        <end position="58"/>
    </location>
</feature>
<evidence type="ECO:0000256" key="1">
    <source>
        <dbReference type="ARBA" id="ARBA00009437"/>
    </source>
</evidence>
<dbReference type="Gene3D" id="1.10.10.10">
    <property type="entry name" value="Winged helix-like DNA-binding domain superfamily/Winged helix DNA-binding domain"/>
    <property type="match status" value="1"/>
</dbReference>
<dbReference type="GO" id="GO:0003700">
    <property type="term" value="F:DNA-binding transcription factor activity"/>
    <property type="evidence" value="ECO:0007669"/>
    <property type="project" value="InterPro"/>
</dbReference>
<dbReference type="GO" id="GO:0003677">
    <property type="term" value="F:DNA binding"/>
    <property type="evidence" value="ECO:0007669"/>
    <property type="project" value="UniProtKB-KW"/>
</dbReference>
<evidence type="ECO:0000313" key="7">
    <source>
        <dbReference type="Proteomes" id="UP000467240"/>
    </source>
</evidence>
<dbReference type="OrthoDB" id="4131546at2"/>
<dbReference type="Proteomes" id="UP000467240">
    <property type="component" value="Unassembled WGS sequence"/>
</dbReference>
<evidence type="ECO:0000313" key="6">
    <source>
        <dbReference type="EMBL" id="KAB1654534.1"/>
    </source>
</evidence>
<organism evidence="6 7">
    <name type="scientific">Pseudoclavibacter chungangensis</name>
    <dbReference type="NCBI Taxonomy" id="587635"/>
    <lineage>
        <taxon>Bacteria</taxon>
        <taxon>Bacillati</taxon>
        <taxon>Actinomycetota</taxon>
        <taxon>Actinomycetes</taxon>
        <taxon>Micrococcales</taxon>
        <taxon>Microbacteriaceae</taxon>
        <taxon>Pseudoclavibacter</taxon>
    </lineage>
</organism>
<evidence type="ECO:0000256" key="3">
    <source>
        <dbReference type="ARBA" id="ARBA00023125"/>
    </source>
</evidence>
<dbReference type="InterPro" id="IPR036390">
    <property type="entry name" value="WH_DNA-bd_sf"/>
</dbReference>
<evidence type="ECO:0000256" key="4">
    <source>
        <dbReference type="ARBA" id="ARBA00023163"/>
    </source>
</evidence>
<dbReference type="PANTHER" id="PTHR30346:SF29">
    <property type="entry name" value="LYSR SUBSTRATE-BINDING"/>
    <property type="match status" value="1"/>
</dbReference>
<sequence>MDLRRLTTLLELSRSESMRVVADELGTTTSSVSQQMALLSKEVGVALLEPEGRGIRLTPAGHRLAAHAAEILAAVEAARSDLDPDAEPSGTLRVAGFSTAIRRSLMPIIDDSGRQHPGLRIVVHEHEPDAAIEMLLADRVDIALTYDYNLSPLALDARLDAVSLWRTRWGLAVPSGRAPLMPGGAAELFDAYRDSDWIANSRNRADEDVLRTIAALAGFEPRMRHEAESLDLVEDLVRAGMGIGLLPESRTPVEGVTIVPLHDPEVHLRASAHILRGRSSWPPLRYVLGRLTADAGEQAEGAAPGPWPKLF</sequence>
<evidence type="ECO:0000256" key="2">
    <source>
        <dbReference type="ARBA" id="ARBA00023015"/>
    </source>
</evidence>
<dbReference type="PROSITE" id="PS50931">
    <property type="entry name" value="HTH_LYSR"/>
    <property type="match status" value="1"/>
</dbReference>
<dbReference type="InterPro" id="IPR036388">
    <property type="entry name" value="WH-like_DNA-bd_sf"/>
</dbReference>
<protein>
    <submittedName>
        <fullName evidence="6">LysR family transcriptional regulator</fullName>
    </submittedName>
</protein>
<keyword evidence="2" id="KW-0805">Transcription regulation</keyword>
<dbReference type="Pfam" id="PF03466">
    <property type="entry name" value="LysR_substrate"/>
    <property type="match status" value="1"/>
</dbReference>
<gene>
    <name evidence="6" type="ORF">F8O01_13320</name>
</gene>
<dbReference type="Gene3D" id="3.40.190.10">
    <property type="entry name" value="Periplasmic binding protein-like II"/>
    <property type="match status" value="2"/>
</dbReference>
<reference evidence="6 7" key="1">
    <citation type="submission" date="2019-09" db="EMBL/GenBank/DDBJ databases">
        <title>Phylogeny of genus Pseudoclavibacter and closely related genus.</title>
        <authorList>
            <person name="Li Y."/>
        </authorList>
    </citation>
    <scope>NUCLEOTIDE SEQUENCE [LARGE SCALE GENOMIC DNA]</scope>
    <source>
        <strain evidence="6 7">DSM 23821</strain>
    </source>
</reference>
<accession>A0A7J5BP39</accession>
<name>A0A7J5BP39_9MICO</name>
<comment type="caution">
    <text evidence="6">The sequence shown here is derived from an EMBL/GenBank/DDBJ whole genome shotgun (WGS) entry which is preliminary data.</text>
</comment>
<dbReference type="SUPFAM" id="SSF53850">
    <property type="entry name" value="Periplasmic binding protein-like II"/>
    <property type="match status" value="1"/>
</dbReference>
<dbReference type="PANTHER" id="PTHR30346">
    <property type="entry name" value="TRANSCRIPTIONAL DUAL REGULATOR HCAR-RELATED"/>
    <property type="match status" value="1"/>
</dbReference>
<dbReference type="RefSeq" id="WP_158041450.1">
    <property type="nucleotide sequence ID" value="NZ_JACCFV010000001.1"/>
</dbReference>
<dbReference type="InterPro" id="IPR000847">
    <property type="entry name" value="LysR_HTH_N"/>
</dbReference>
<dbReference type="GO" id="GO:0032993">
    <property type="term" value="C:protein-DNA complex"/>
    <property type="evidence" value="ECO:0007669"/>
    <property type="project" value="TreeGrafter"/>
</dbReference>
<dbReference type="AlphaFoldDB" id="A0A7J5BP39"/>